<keyword evidence="2" id="KW-1185">Reference proteome</keyword>
<comment type="caution">
    <text evidence="1">The sequence shown here is derived from an EMBL/GenBank/DDBJ whole genome shotgun (WGS) entry which is preliminary data.</text>
</comment>
<feature type="non-terminal residue" evidence="1">
    <location>
        <position position="113"/>
    </location>
</feature>
<dbReference type="Proteomes" id="UP000673691">
    <property type="component" value="Unassembled WGS sequence"/>
</dbReference>
<evidence type="ECO:0000313" key="1">
    <source>
        <dbReference type="EMBL" id="KAG5461191.1"/>
    </source>
</evidence>
<dbReference type="EMBL" id="JAEFCI010004042">
    <property type="protein sequence ID" value="KAG5461191.1"/>
    <property type="molecule type" value="Genomic_DNA"/>
</dbReference>
<sequence length="113" mass="12597">MYMMMTTGTLSADVSATVVDEPLKAAPARDSFNNPNFKVTPNEFNDDCENNRDFAAGVSERHPADVALRPRVPLLRRQQVPVCGQLRVLFHPEALFIAEAQEVLRQSVALLCR</sequence>
<protein>
    <submittedName>
        <fullName evidence="1">Uncharacterized protein</fullName>
    </submittedName>
</protein>
<name>A0A8H7ZXH9_9FUNG</name>
<accession>A0A8H7ZXH9</accession>
<reference evidence="1 2" key="1">
    <citation type="journal article" name="Sci. Rep.">
        <title>Genome-scale phylogenetic analyses confirm Olpidium as the closest living zoosporic fungus to the non-flagellated, terrestrial fungi.</title>
        <authorList>
            <person name="Chang Y."/>
            <person name="Rochon D."/>
            <person name="Sekimoto S."/>
            <person name="Wang Y."/>
            <person name="Chovatia M."/>
            <person name="Sandor L."/>
            <person name="Salamov A."/>
            <person name="Grigoriev I.V."/>
            <person name="Stajich J.E."/>
            <person name="Spatafora J.W."/>
        </authorList>
    </citation>
    <scope>NUCLEOTIDE SEQUENCE [LARGE SCALE GENOMIC DNA]</scope>
    <source>
        <strain evidence="1">S191</strain>
    </source>
</reference>
<gene>
    <name evidence="1" type="ORF">BJ554DRAFT_6652</name>
</gene>
<dbReference type="AlphaFoldDB" id="A0A8H7ZXH9"/>
<organism evidence="1 2">
    <name type="scientific">Olpidium bornovanus</name>
    <dbReference type="NCBI Taxonomy" id="278681"/>
    <lineage>
        <taxon>Eukaryota</taxon>
        <taxon>Fungi</taxon>
        <taxon>Fungi incertae sedis</taxon>
        <taxon>Olpidiomycota</taxon>
        <taxon>Olpidiomycotina</taxon>
        <taxon>Olpidiomycetes</taxon>
        <taxon>Olpidiales</taxon>
        <taxon>Olpidiaceae</taxon>
        <taxon>Olpidium</taxon>
    </lineage>
</organism>
<proteinExistence type="predicted"/>
<evidence type="ECO:0000313" key="2">
    <source>
        <dbReference type="Proteomes" id="UP000673691"/>
    </source>
</evidence>